<accession>A0ACB7TCX9</accession>
<proteinExistence type="predicted"/>
<sequence length="393" mass="43117">MGSSNPATLLLALTLSASTFGQLRVPLRRMRSVRETYEGFGIPSSSLEHCTVGNEILTKQLKNYMDAQYYGDLSIGTPPQYFRILFDTGSSDLWVPSINKEFLSCPGLHQLYNPAKSCTYERNGTRVRLVYGSGPVYGEVAVDVVTIGSRSVKGQAFMQSDNRRGTAFAYAKFDGILGLAYPEKSVLGVTPVFDNMIQQGIVREPVFSVFLKRGAGALGMPTGVDGGEIYFGGIDEAHYSGELFYVPVSKKGYWQLAVDSVKFGVHDFCSEGCQAIVDTGSSTITGPSDDVDRMLRLLNATPFTSRLSQVDCALVSQLPILTFSIGGRPLEVRPEDYIVKLKQSYTTSCVVFIKSKDFDSSYGSLWNLGDPFIGRYFTVFDRGNDRLGFAEAL</sequence>
<keyword evidence="2" id="KW-1185">Reference proteome</keyword>
<reference evidence="1" key="1">
    <citation type="submission" date="2020-05" db="EMBL/GenBank/DDBJ databases">
        <title>Large-scale comparative analyses of tick genomes elucidate their genetic diversity and vector capacities.</title>
        <authorList>
            <person name="Jia N."/>
            <person name="Wang J."/>
            <person name="Shi W."/>
            <person name="Du L."/>
            <person name="Sun Y."/>
            <person name="Zhan W."/>
            <person name="Jiang J."/>
            <person name="Wang Q."/>
            <person name="Zhang B."/>
            <person name="Ji P."/>
            <person name="Sakyi L.B."/>
            <person name="Cui X."/>
            <person name="Yuan T."/>
            <person name="Jiang B."/>
            <person name="Yang W."/>
            <person name="Lam T.T.-Y."/>
            <person name="Chang Q."/>
            <person name="Ding S."/>
            <person name="Wang X."/>
            <person name="Zhu J."/>
            <person name="Ruan X."/>
            <person name="Zhao L."/>
            <person name="Wei J."/>
            <person name="Que T."/>
            <person name="Du C."/>
            <person name="Cheng J."/>
            <person name="Dai P."/>
            <person name="Han X."/>
            <person name="Huang E."/>
            <person name="Gao Y."/>
            <person name="Liu J."/>
            <person name="Shao H."/>
            <person name="Ye R."/>
            <person name="Li L."/>
            <person name="Wei W."/>
            <person name="Wang X."/>
            <person name="Wang C."/>
            <person name="Yang T."/>
            <person name="Huo Q."/>
            <person name="Li W."/>
            <person name="Guo W."/>
            <person name="Chen H."/>
            <person name="Zhou L."/>
            <person name="Ni X."/>
            <person name="Tian J."/>
            <person name="Zhou Y."/>
            <person name="Sheng Y."/>
            <person name="Liu T."/>
            <person name="Pan Y."/>
            <person name="Xia L."/>
            <person name="Li J."/>
            <person name="Zhao F."/>
            <person name="Cao W."/>
        </authorList>
    </citation>
    <scope>NUCLEOTIDE SEQUENCE</scope>
    <source>
        <strain evidence="1">Hyas-2018</strain>
    </source>
</reference>
<protein>
    <submittedName>
        <fullName evidence="1">Uncharacterized protein</fullName>
    </submittedName>
</protein>
<gene>
    <name evidence="1" type="ORF">HPB50_006707</name>
</gene>
<evidence type="ECO:0000313" key="1">
    <source>
        <dbReference type="EMBL" id="KAH6945001.1"/>
    </source>
</evidence>
<name>A0ACB7TCX9_HYAAI</name>
<dbReference type="EMBL" id="CM023481">
    <property type="protein sequence ID" value="KAH6945001.1"/>
    <property type="molecule type" value="Genomic_DNA"/>
</dbReference>
<organism evidence="1 2">
    <name type="scientific">Hyalomma asiaticum</name>
    <name type="common">Tick</name>
    <dbReference type="NCBI Taxonomy" id="266040"/>
    <lineage>
        <taxon>Eukaryota</taxon>
        <taxon>Metazoa</taxon>
        <taxon>Ecdysozoa</taxon>
        <taxon>Arthropoda</taxon>
        <taxon>Chelicerata</taxon>
        <taxon>Arachnida</taxon>
        <taxon>Acari</taxon>
        <taxon>Parasitiformes</taxon>
        <taxon>Ixodida</taxon>
        <taxon>Ixodoidea</taxon>
        <taxon>Ixodidae</taxon>
        <taxon>Hyalomminae</taxon>
        <taxon>Hyalomma</taxon>
    </lineage>
</organism>
<comment type="caution">
    <text evidence="1">The sequence shown here is derived from an EMBL/GenBank/DDBJ whole genome shotgun (WGS) entry which is preliminary data.</text>
</comment>
<dbReference type="Proteomes" id="UP000821845">
    <property type="component" value="Chromosome 1"/>
</dbReference>
<evidence type="ECO:0000313" key="2">
    <source>
        <dbReference type="Proteomes" id="UP000821845"/>
    </source>
</evidence>